<protein>
    <recommendedName>
        <fullName evidence="2">Inosine/uridine-preferring nucleoside hydrolase domain-containing protein</fullName>
    </recommendedName>
</protein>
<accession>A0A7R9KDM0</accession>
<dbReference type="InterPro" id="IPR001910">
    <property type="entry name" value="Inosine/uridine_hydrolase_dom"/>
</dbReference>
<dbReference type="Pfam" id="PF01156">
    <property type="entry name" value="IU_nuc_hydro"/>
    <property type="match status" value="2"/>
</dbReference>
<evidence type="ECO:0000313" key="3">
    <source>
        <dbReference type="EMBL" id="CAD7619890.1"/>
    </source>
</evidence>
<evidence type="ECO:0000256" key="1">
    <source>
        <dbReference type="ARBA" id="ARBA00009176"/>
    </source>
</evidence>
<keyword evidence="4" id="KW-1185">Reference proteome</keyword>
<feature type="domain" description="Inosine/uridine-preferring nucleoside hydrolase" evidence="2">
    <location>
        <begin position="336"/>
        <end position="613"/>
    </location>
</feature>
<feature type="domain" description="Inosine/uridine-preferring nucleoside hydrolase" evidence="2">
    <location>
        <begin position="35"/>
        <end position="317"/>
    </location>
</feature>
<dbReference type="PANTHER" id="PTHR46190">
    <property type="entry name" value="SI:CH211-201H21.5-RELATED"/>
    <property type="match status" value="1"/>
</dbReference>
<reference evidence="3" key="1">
    <citation type="submission" date="2020-11" db="EMBL/GenBank/DDBJ databases">
        <authorList>
            <person name="Tran Van P."/>
        </authorList>
    </citation>
    <scope>NUCLEOTIDE SEQUENCE</scope>
</reference>
<evidence type="ECO:0000259" key="2">
    <source>
        <dbReference type="Pfam" id="PF01156"/>
    </source>
</evidence>
<dbReference type="Gene3D" id="3.90.245.10">
    <property type="entry name" value="Ribonucleoside hydrolase-like"/>
    <property type="match status" value="2"/>
</dbReference>
<dbReference type="OrthoDB" id="432381at2759"/>
<dbReference type="InterPro" id="IPR036452">
    <property type="entry name" value="Ribo_hydro-like"/>
</dbReference>
<organism evidence="3">
    <name type="scientific">Medioppia subpectinata</name>
    <dbReference type="NCBI Taxonomy" id="1979941"/>
    <lineage>
        <taxon>Eukaryota</taxon>
        <taxon>Metazoa</taxon>
        <taxon>Ecdysozoa</taxon>
        <taxon>Arthropoda</taxon>
        <taxon>Chelicerata</taxon>
        <taxon>Arachnida</taxon>
        <taxon>Acari</taxon>
        <taxon>Acariformes</taxon>
        <taxon>Sarcoptiformes</taxon>
        <taxon>Oribatida</taxon>
        <taxon>Brachypylina</taxon>
        <taxon>Oppioidea</taxon>
        <taxon>Oppiidae</taxon>
        <taxon>Medioppia</taxon>
    </lineage>
</organism>
<comment type="similarity">
    <text evidence="1">Belongs to the IUNH family.</text>
</comment>
<sequence>MCKCTDNYIKLTYDNSVYLGKDLALAVCKASKPMVIIDTDSGVDDALAIMLATYCHKHNMIDIMAITCQFGNTYVDNVVKNVGYTLNATNTEGIKIYRGSDGPLVGKYVASDHFGTDGLGNSTKDMPPISVHTESEHAVNALVRLAREHPKQITLYALGPLTNIALAYMLDNNFFDNLKQIVFMGGVLDFDGNVGPVTEFNVVEDVEACHRVLSSAKCPIIGVPMETGLSNRLTWITDMNYKLVKAEPGSKGLAMYDILAVMAPIYEDYIESKVEYKTSIELNGGLTRGELVFDKRSTPDVLKNDWKSVQYIKHFNQTLPFDSNESITRRNGSKKVDTDCGVDDAMAIMLATYCHKHNMIDIMAITCVFANTYVDNVCKNVGYTLRASDMEAIKIYRGCEGPIVGQYKPTHHSGADGLGDSTKDMPPIDVHIESEHAANALVRLAREHPKQITVIVLGAFTNIALAYMLDNNFFDNLKDIVFMGGTLDFAGNYPSPLTEFNIVNDVEACHIVLSNAKCPIVGVPLECCRSHPLTWDIYDQIVKLDSKKSKFMKQITDMVCKKVKLDPESKVEYKTSIELNGGLTRGELVFDKRSTPDVLKNDWISVQYIQHFNDTKDFNQATIILIADELIESIVQTVGAFIHPLVHRLQSAKSYVRTEYFRKNRRLFPTVVTADQFQPLHHKRQSSDKPPQTLAMISHLFAQLQHQLAVSIGTVCVLVATFGPVFGRQTVSPEAVQRRHILRQLLIVFDVEDLLDPFNERQIHLNLVLCQLVCDHI</sequence>
<name>A0A7R9KDM0_9ACAR</name>
<dbReference type="GO" id="GO:0016799">
    <property type="term" value="F:hydrolase activity, hydrolyzing N-glycosyl compounds"/>
    <property type="evidence" value="ECO:0007669"/>
    <property type="project" value="InterPro"/>
</dbReference>
<dbReference type="EMBL" id="OC854650">
    <property type="protein sequence ID" value="CAD7619890.1"/>
    <property type="molecule type" value="Genomic_DNA"/>
</dbReference>
<evidence type="ECO:0000313" key="4">
    <source>
        <dbReference type="Proteomes" id="UP000759131"/>
    </source>
</evidence>
<dbReference type="PANTHER" id="PTHR46190:SF1">
    <property type="entry name" value="SI:CH211-201H21.5"/>
    <property type="match status" value="1"/>
</dbReference>
<gene>
    <name evidence="3" type="ORF">OSB1V03_LOCUS387</name>
</gene>
<dbReference type="AlphaFoldDB" id="A0A7R9KDM0"/>
<dbReference type="EMBL" id="CAJPIZ010000075">
    <property type="protein sequence ID" value="CAG2100320.1"/>
    <property type="molecule type" value="Genomic_DNA"/>
</dbReference>
<dbReference type="Proteomes" id="UP000759131">
    <property type="component" value="Unassembled WGS sequence"/>
</dbReference>
<dbReference type="InterPro" id="IPR052775">
    <property type="entry name" value="IUN_hydrolase"/>
</dbReference>
<dbReference type="SUPFAM" id="SSF53590">
    <property type="entry name" value="Nucleoside hydrolase"/>
    <property type="match status" value="2"/>
</dbReference>
<proteinExistence type="inferred from homology"/>